<organism evidence="1 2">
    <name type="scientific">Nemania bipapillata</name>
    <dbReference type="NCBI Taxonomy" id="110536"/>
    <lineage>
        <taxon>Eukaryota</taxon>
        <taxon>Fungi</taxon>
        <taxon>Dikarya</taxon>
        <taxon>Ascomycota</taxon>
        <taxon>Pezizomycotina</taxon>
        <taxon>Sordariomycetes</taxon>
        <taxon>Xylariomycetidae</taxon>
        <taxon>Xylariales</taxon>
        <taxon>Xylariaceae</taxon>
        <taxon>Nemania</taxon>
    </lineage>
</organism>
<comment type="caution">
    <text evidence="1">The sequence shown here is derived from an EMBL/GenBank/DDBJ whole genome shotgun (WGS) entry which is preliminary data.</text>
</comment>
<name>A0ACC2IIR5_9PEZI</name>
<sequence length="441" mass="50495">MAAFKTVYFDYFDNALNYEFITEIAPDIWKISRKRDRMEYLAQDVTDKLFVDINSNPPEMTDYGRLLSPSGHNLIDSVKTVLNHPNLVCLVDCFALQFSRSGRDGREKWFAVWDYCDAGNLGNLFVPPQPRPQDSTIKPDPDSKDEIKQEDTEMKDAWSELDKPENPKFLSESFCWHVLTSLLRALTWLHDGVQDVMQDEDGMWYRADEQTDWFPMLHRNINPQNIFIGYPRRKEWYGPVKLGNYEHLFISGHSQHESGDKRAFSKVIGPPPGQESASLEDLITSDTIDGSVYPHQPGQPYTLVSEYRAVGEIIQAMMIEPTGSRHIAQIQSQSARVNLQDANYSGRLKNFVVKLMEFDPWEEGVGRAPPNPTYVTSDLYREALEGAAWFKNTGNKEADAYVTARMAEVDDYIENTALRGVQLFDSFQNVQQILDQFTVSS</sequence>
<protein>
    <submittedName>
        <fullName evidence="1">Uncharacterized protein</fullName>
    </submittedName>
</protein>
<gene>
    <name evidence="1" type="ORF">ONZ43_g4757</name>
</gene>
<accession>A0ACC2IIR5</accession>
<dbReference type="EMBL" id="JAPESX010001344">
    <property type="protein sequence ID" value="KAJ8115049.1"/>
    <property type="molecule type" value="Genomic_DNA"/>
</dbReference>
<dbReference type="Proteomes" id="UP001153334">
    <property type="component" value="Unassembled WGS sequence"/>
</dbReference>
<evidence type="ECO:0000313" key="2">
    <source>
        <dbReference type="Proteomes" id="UP001153334"/>
    </source>
</evidence>
<proteinExistence type="predicted"/>
<evidence type="ECO:0000313" key="1">
    <source>
        <dbReference type="EMBL" id="KAJ8115049.1"/>
    </source>
</evidence>
<keyword evidence="2" id="KW-1185">Reference proteome</keyword>
<reference evidence="1" key="1">
    <citation type="submission" date="2022-11" db="EMBL/GenBank/DDBJ databases">
        <title>Genome Sequence of Nemania bipapillata.</title>
        <authorList>
            <person name="Buettner E."/>
        </authorList>
    </citation>
    <scope>NUCLEOTIDE SEQUENCE</scope>
    <source>
        <strain evidence="1">CP14</strain>
    </source>
</reference>